<evidence type="ECO:0000256" key="2">
    <source>
        <dbReference type="ARBA" id="ARBA00009116"/>
    </source>
</evidence>
<organism evidence="5 6">
    <name type="scientific">Naumovozyma dairenensis (strain ATCC 10597 / BCRC 20456 / CBS 421 / NBRC 0211 / NRRL Y-12639)</name>
    <name type="common">Saccharomyces dairenensis</name>
    <dbReference type="NCBI Taxonomy" id="1071378"/>
    <lineage>
        <taxon>Eukaryota</taxon>
        <taxon>Fungi</taxon>
        <taxon>Dikarya</taxon>
        <taxon>Ascomycota</taxon>
        <taxon>Saccharomycotina</taxon>
        <taxon>Saccharomycetes</taxon>
        <taxon>Saccharomycetales</taxon>
        <taxon>Saccharomycetaceae</taxon>
        <taxon>Naumovozyma</taxon>
    </lineage>
</organism>
<dbReference type="PANTHER" id="PTHR13126:SF0">
    <property type="entry name" value="ATP SYNTHASE MITOCHONDRIAL F1 COMPLEX ASSEMBLY FACTOR 1"/>
    <property type="match status" value="1"/>
</dbReference>
<sequence length="319" mass="36543">MHLIRYSSPIIPITKAKSFSVFYRLNSKTVKVNQASTTTAGADIIQQNYKEKLLKKAQEEGFQTIEKLQNHWKNIIEEKKKQFNKIDILKDLEEYQQKMSNNNATGFTKSKGPLPAEDKKLKVPFKTLGSYLQLEKITELSKQEIEFLWRAKWAATKDSLCAVVPVDIFNKMLGNAKANPVFVLPLPRVVGEGKEPEGMELHYIQWQFLGSNTIHCIITSLAEYKLHTEFARPHTTFQFHLDLESEKKIVLMNGHVQTDMNVSVQDAQLLLLNIQRFYGAMGEETPMAKERLKILRDFTKGSTAFNVDTLIECAQSMEN</sequence>
<protein>
    <recommendedName>
        <fullName evidence="7">ATP synthase mitochondrial F1 complex assembly factor 1</fullName>
    </recommendedName>
</protein>
<dbReference type="EMBL" id="HE580273">
    <property type="protein sequence ID" value="CCD25930.2"/>
    <property type="molecule type" value="Genomic_DNA"/>
</dbReference>
<dbReference type="RefSeq" id="XP_003671173.2">
    <property type="nucleotide sequence ID" value="XM_003671125.2"/>
</dbReference>
<dbReference type="InterPro" id="IPR010591">
    <property type="entry name" value="ATP11"/>
</dbReference>
<evidence type="ECO:0000256" key="3">
    <source>
        <dbReference type="ARBA" id="ARBA00022946"/>
    </source>
</evidence>
<comment type="subcellular location">
    <subcellularLocation>
        <location evidence="1">Mitochondrion</location>
    </subcellularLocation>
</comment>
<evidence type="ECO:0000256" key="1">
    <source>
        <dbReference type="ARBA" id="ARBA00004173"/>
    </source>
</evidence>
<evidence type="ECO:0008006" key="7">
    <source>
        <dbReference type="Google" id="ProtNLM"/>
    </source>
</evidence>
<dbReference type="AlphaFoldDB" id="G0WDR9"/>
<dbReference type="PANTHER" id="PTHR13126">
    <property type="entry name" value="CHAPERONE ATP11"/>
    <property type="match status" value="1"/>
</dbReference>
<dbReference type="KEGG" id="ndi:NDAI_0G01540"/>
<evidence type="ECO:0000313" key="6">
    <source>
        <dbReference type="Proteomes" id="UP000000689"/>
    </source>
</evidence>
<gene>
    <name evidence="5" type="primary">NDAI0G01540</name>
    <name evidence="5" type="ordered locus">NDAI_0G01540</name>
</gene>
<dbReference type="STRING" id="1071378.G0WDR9"/>
<accession>G0WDR9</accession>
<dbReference type="HOGENOM" id="CLU_054226_2_0_1"/>
<reference evidence="5 6" key="1">
    <citation type="journal article" date="2011" name="Proc. Natl. Acad. Sci. U.S.A.">
        <title>Evolutionary erosion of yeast sex chromosomes by mating-type switching accidents.</title>
        <authorList>
            <person name="Gordon J.L."/>
            <person name="Armisen D."/>
            <person name="Proux-Wera E."/>
            <person name="Oheigeartaigh S.S."/>
            <person name="Byrne K.P."/>
            <person name="Wolfe K.H."/>
        </authorList>
    </citation>
    <scope>NUCLEOTIDE SEQUENCE [LARGE SCALE GENOMIC DNA]</scope>
    <source>
        <strain evidence="6">ATCC 10597 / BCRC 20456 / CBS 421 / NBRC 0211 / NRRL Y-12639</strain>
    </source>
</reference>
<keyword evidence="4" id="KW-0496">Mitochondrion</keyword>
<name>G0WDR9_NAUDC</name>
<keyword evidence="6" id="KW-1185">Reference proteome</keyword>
<evidence type="ECO:0000313" key="5">
    <source>
        <dbReference type="EMBL" id="CCD25930.2"/>
    </source>
</evidence>
<dbReference type="OrthoDB" id="16535at2759"/>
<dbReference type="Pfam" id="PF06644">
    <property type="entry name" value="ATP11"/>
    <property type="match status" value="1"/>
</dbReference>
<keyword evidence="3" id="KW-0809">Transit peptide</keyword>
<dbReference type="Proteomes" id="UP000000689">
    <property type="component" value="Chromosome 7"/>
</dbReference>
<dbReference type="OMA" id="FLQWGFH"/>
<dbReference type="GO" id="GO:0005759">
    <property type="term" value="C:mitochondrial matrix"/>
    <property type="evidence" value="ECO:0007669"/>
    <property type="project" value="EnsemblFungi"/>
</dbReference>
<dbReference type="GO" id="GO:0033615">
    <property type="term" value="P:mitochondrial proton-transporting ATP synthase complex assembly"/>
    <property type="evidence" value="ECO:0007669"/>
    <property type="project" value="EnsemblFungi"/>
</dbReference>
<dbReference type="GO" id="GO:0051082">
    <property type="term" value="F:unfolded protein binding"/>
    <property type="evidence" value="ECO:0007669"/>
    <property type="project" value="EnsemblFungi"/>
</dbReference>
<comment type="similarity">
    <text evidence="2">Belongs to the ATP11 family.</text>
</comment>
<proteinExistence type="inferred from homology"/>
<dbReference type="GeneID" id="11497326"/>
<evidence type="ECO:0000256" key="4">
    <source>
        <dbReference type="ARBA" id="ARBA00023128"/>
    </source>
</evidence>
<dbReference type="eggNOG" id="KOG3281">
    <property type="taxonomic scope" value="Eukaryota"/>
</dbReference>